<proteinExistence type="predicted"/>
<feature type="compositionally biased region" description="Polar residues" evidence="3">
    <location>
        <begin position="481"/>
        <end position="495"/>
    </location>
</feature>
<evidence type="ECO:0000256" key="3">
    <source>
        <dbReference type="SAM" id="MobiDB-lite"/>
    </source>
</evidence>
<dbReference type="SUPFAM" id="SSF52058">
    <property type="entry name" value="L domain-like"/>
    <property type="match status" value="1"/>
</dbReference>
<dbReference type="SMART" id="SM00369">
    <property type="entry name" value="LRR_TYP"/>
    <property type="match status" value="6"/>
</dbReference>
<keyword evidence="2" id="KW-0677">Repeat</keyword>
<dbReference type="InterPro" id="IPR001611">
    <property type="entry name" value="Leu-rich_rpt"/>
</dbReference>
<accession>A0ABM1B052</accession>
<organism evidence="4 5">
    <name type="scientific">Limulus polyphemus</name>
    <name type="common">Atlantic horseshoe crab</name>
    <dbReference type="NCBI Taxonomy" id="6850"/>
    <lineage>
        <taxon>Eukaryota</taxon>
        <taxon>Metazoa</taxon>
        <taxon>Ecdysozoa</taxon>
        <taxon>Arthropoda</taxon>
        <taxon>Chelicerata</taxon>
        <taxon>Merostomata</taxon>
        <taxon>Xiphosura</taxon>
        <taxon>Limulidae</taxon>
        <taxon>Limulus</taxon>
    </lineage>
</organism>
<dbReference type="RefSeq" id="XP_013772053.1">
    <property type="nucleotide sequence ID" value="XM_013916599.2"/>
</dbReference>
<protein>
    <submittedName>
        <fullName evidence="5">Leucine-rich repeat and calponin homology domain-containing protein 3-like isoform X1</fullName>
    </submittedName>
</protein>
<dbReference type="Pfam" id="PF00560">
    <property type="entry name" value="LRR_1"/>
    <property type="match status" value="2"/>
</dbReference>
<dbReference type="PANTHER" id="PTHR48051:SF21">
    <property type="entry name" value="CALPONIN-HOMOLOGY (CH) DOMAIN-CONTAINING PROTEIN"/>
    <property type="match status" value="1"/>
</dbReference>
<keyword evidence="1" id="KW-0433">Leucine-rich repeat</keyword>
<evidence type="ECO:0000256" key="2">
    <source>
        <dbReference type="ARBA" id="ARBA00022737"/>
    </source>
</evidence>
<dbReference type="GeneID" id="106457205"/>
<keyword evidence="4" id="KW-1185">Reference proteome</keyword>
<dbReference type="SMART" id="SM00364">
    <property type="entry name" value="LRR_BAC"/>
    <property type="match status" value="6"/>
</dbReference>
<dbReference type="InterPro" id="IPR050216">
    <property type="entry name" value="LRR_domain-containing"/>
</dbReference>
<feature type="region of interest" description="Disordered" evidence="3">
    <location>
        <begin position="474"/>
        <end position="496"/>
    </location>
</feature>
<sequence>MENFPLTLCGQNGTHQSTRTLDRILEEAKVTGHLNLSGKNLKEFPKIPLKYDLCDTVSTDLSKNKFSELPTEICEFFLLEALECYHNVIRCLPDSVITLQSLTYLNLSRNQLYTIPTSLCQLPLQVLIISNNKLVSLPEEIGCMHQLMELDVASNQITILPPHIGDLKALKSLNLRRNLLIELPLEVCELRLVKLDISGNRITFLPTLLRQMTSLKQLIVDRNPLTSPPAVMCMRGQAHIFKYLEMQAIRNSKKQGVLLELDYHRSFRKAGLLAELRIQNGILDDRKKRHTVDSGYSTSDGGDCRWSQDLHELSGEIESSRKLALRAAEITKEQRKERRCHLVSSLASEKNNTTPSSTQSVTSELHHSVTVQEDQGTKLTNGHSIDYNVVKSEDTEIVKKQVGVLNQAQKSNYSDTPDFICTDSNSHKSKASVSTTRTYPYLQTYKEYKEKLRLQRNQNTYSIYRSPFVNKTFDATDRDQSSGPINAPISSSMSYQKPEEVSTASNSVIHEVGNGADLKQVFLKVPQKVNLPVQANCVDFEQHLENIPVKLETCLQNSCVKLENNIEKKIKEVEKKLQTSSSVILENNIEKKIKEVEKNLQTSSSVILENNIEKKIKEVEKNLQTSSSVILENNIEKKIKEVEKKFTNKFFCHIGK</sequence>
<name>A0ABM1B052_LIMPO</name>
<dbReference type="InterPro" id="IPR032675">
    <property type="entry name" value="LRR_dom_sf"/>
</dbReference>
<reference evidence="5" key="1">
    <citation type="submission" date="2025-08" db="UniProtKB">
        <authorList>
            <consortium name="RefSeq"/>
        </authorList>
    </citation>
    <scope>IDENTIFICATION</scope>
    <source>
        <tissue evidence="5">Muscle</tissue>
    </source>
</reference>
<evidence type="ECO:0000256" key="1">
    <source>
        <dbReference type="ARBA" id="ARBA00022614"/>
    </source>
</evidence>
<dbReference type="InterPro" id="IPR003591">
    <property type="entry name" value="Leu-rich_rpt_typical-subtyp"/>
</dbReference>
<feature type="compositionally biased region" description="Polar residues" evidence="3">
    <location>
        <begin position="345"/>
        <end position="372"/>
    </location>
</feature>
<evidence type="ECO:0000313" key="4">
    <source>
        <dbReference type="Proteomes" id="UP000694941"/>
    </source>
</evidence>
<dbReference type="PROSITE" id="PS51450">
    <property type="entry name" value="LRR"/>
    <property type="match status" value="2"/>
</dbReference>
<dbReference type="Gene3D" id="3.80.10.10">
    <property type="entry name" value="Ribonuclease Inhibitor"/>
    <property type="match status" value="2"/>
</dbReference>
<dbReference type="Proteomes" id="UP000694941">
    <property type="component" value="Unplaced"/>
</dbReference>
<feature type="region of interest" description="Disordered" evidence="3">
    <location>
        <begin position="344"/>
        <end position="372"/>
    </location>
</feature>
<dbReference type="Pfam" id="PF13855">
    <property type="entry name" value="LRR_8"/>
    <property type="match status" value="1"/>
</dbReference>
<evidence type="ECO:0000313" key="5">
    <source>
        <dbReference type="RefSeq" id="XP_013772053.1"/>
    </source>
</evidence>
<dbReference type="PANTHER" id="PTHR48051">
    <property type="match status" value="1"/>
</dbReference>
<gene>
    <name evidence="5" type="primary">LOC106457205</name>
</gene>